<feature type="region of interest" description="Disordered" evidence="7">
    <location>
        <begin position="556"/>
        <end position="615"/>
    </location>
</feature>
<evidence type="ECO:0000256" key="3">
    <source>
        <dbReference type="ARBA" id="ARBA00022722"/>
    </source>
</evidence>
<dbReference type="InterPro" id="IPR036397">
    <property type="entry name" value="RNaseH_sf"/>
</dbReference>
<evidence type="ECO:0000256" key="6">
    <source>
        <dbReference type="ARBA" id="ARBA00022918"/>
    </source>
</evidence>
<reference evidence="9 10" key="2">
    <citation type="submission" date="2013-11" db="EMBL/GenBank/DDBJ databases">
        <title>The Genome Sequence of Phytophthora parasitica INRA-310.</title>
        <authorList>
            <consortium name="The Broad Institute Genomics Platform"/>
            <person name="Russ C."/>
            <person name="Tyler B."/>
            <person name="Panabieres F."/>
            <person name="Shan W."/>
            <person name="Tripathy S."/>
            <person name="Grunwald N."/>
            <person name="Machado M."/>
            <person name="Johnson C.S."/>
            <person name="Arredondo F."/>
            <person name="Hong C."/>
            <person name="Coffey M."/>
            <person name="Young S.K."/>
            <person name="Zeng Q."/>
            <person name="Gargeya S."/>
            <person name="Fitzgerald M."/>
            <person name="Abouelleil A."/>
            <person name="Alvarado L."/>
            <person name="Chapman S.B."/>
            <person name="Gainer-Dewar J."/>
            <person name="Goldberg J."/>
            <person name="Griggs A."/>
            <person name="Gujja S."/>
            <person name="Hansen M."/>
            <person name="Howarth C."/>
            <person name="Imamovic A."/>
            <person name="Ireland A."/>
            <person name="Larimer J."/>
            <person name="McCowan C."/>
            <person name="Murphy C."/>
            <person name="Pearson M."/>
            <person name="Poon T.W."/>
            <person name="Priest M."/>
            <person name="Roberts A."/>
            <person name="Saif S."/>
            <person name="Shea T."/>
            <person name="Sykes S."/>
            <person name="Wortman J."/>
            <person name="Nusbaum C."/>
            <person name="Birren B."/>
        </authorList>
    </citation>
    <scope>NUCLEOTIDE SEQUENCE [LARGE SCALE GENOMIC DNA]</scope>
    <source>
        <strain evidence="9 10">INRA-310</strain>
    </source>
</reference>
<accession>W2QTS2</accession>
<reference evidence="10" key="1">
    <citation type="submission" date="2011-12" db="EMBL/GenBank/DDBJ databases">
        <authorList>
            <consortium name="The Broad Institute Genome Sequencing Platform"/>
            <person name="Russ C."/>
            <person name="Tyler B."/>
            <person name="Panabieres F."/>
            <person name="Shan W."/>
            <person name="Tripathy S."/>
            <person name="Grunwald N."/>
            <person name="Machado M."/>
            <person name="Young S.K."/>
            <person name="Zeng Q."/>
            <person name="Gargeya S."/>
            <person name="Fitzgerald M."/>
            <person name="Haas B."/>
            <person name="Abouelleil A."/>
            <person name="Alvarado L."/>
            <person name="Arachchi H.M."/>
            <person name="Berlin A."/>
            <person name="Chapman S.B."/>
            <person name="Gearin G."/>
            <person name="Goldberg J."/>
            <person name="Griggs A."/>
            <person name="Gujja S."/>
            <person name="Hansen M."/>
            <person name="Heiman D."/>
            <person name="Howarth C."/>
            <person name="Larimer J."/>
            <person name="Lui A."/>
            <person name="MacDonald P.J.P."/>
            <person name="McCowen C."/>
            <person name="Montmayeur A."/>
            <person name="Murphy C."/>
            <person name="Neiman D."/>
            <person name="Pearson M."/>
            <person name="Priest M."/>
            <person name="Roberts A."/>
            <person name="Saif S."/>
            <person name="Shea T."/>
            <person name="Sisk P."/>
            <person name="Stolte C."/>
            <person name="Sykes S."/>
            <person name="Wortman J."/>
            <person name="Nusbaum C."/>
            <person name="Birren B."/>
        </authorList>
    </citation>
    <scope>NUCLEOTIDE SEQUENCE [LARGE SCALE GENOMIC DNA]</scope>
    <source>
        <strain evidence="10">INRA-310</strain>
    </source>
</reference>
<keyword evidence="4" id="KW-0255">Endonuclease</keyword>
<dbReference type="PANTHER" id="PTHR37984:SF5">
    <property type="entry name" value="PROTEIN NYNRIN-LIKE"/>
    <property type="match status" value="1"/>
</dbReference>
<evidence type="ECO:0000256" key="4">
    <source>
        <dbReference type="ARBA" id="ARBA00022759"/>
    </source>
</evidence>
<dbReference type="CDD" id="cd01647">
    <property type="entry name" value="RT_LTR"/>
    <property type="match status" value="1"/>
</dbReference>
<feature type="region of interest" description="Disordered" evidence="7">
    <location>
        <begin position="379"/>
        <end position="403"/>
    </location>
</feature>
<keyword evidence="3" id="KW-0540">Nuclease</keyword>
<dbReference type="InterPro" id="IPR043128">
    <property type="entry name" value="Rev_trsase/Diguanyl_cyclase"/>
</dbReference>
<gene>
    <name evidence="9" type="ORF">PPTG_21901</name>
</gene>
<sequence>MEDEIVDDNVTKMLQAGMFEEGIGAWGFPVVLVKKKDGTVRFCVDYRALNKITKKDVHPLPRIDETLEALGGASLFTTLDLLANSRSTGEQVQDCIHNEEGFVQILYLGDIIVFTRGGITRQLATVLERLATAGLTLKLKTCLFATTAMEYLGHELSSDGVRPLPRLVSAVQDFPRPKDAVEAKPFVHLAGYYRRFVEGFGSIMAPITKLLRKNVDWEWTPAQESAFDCVKAELTKQPLLIYPDFQLPFRVVTDASQVGLGACLMQDKGDGWRPVTYDSKMNSVTESKYGITELEGYAVVWAIKIFRPYLYGHNFTIVTDHSALKWSMISPNLTDKLHRWALTLQEFNFDVEYRPGTTNVVADALSRAPTVATTRTAVGRRTRPRQRAAGRADTAGTTAVNGAETATEWVVPATRDGAGATTFAGRTCVEDVLGDVLADLVASVVANVRSERRKATNNEERRMVGVSGNQATTKTEDGTGKGPGQTEAATAPSSTTERRMRRKQRMVSATEATRPFTRAVKRRMNEERLREAESVMATHLPGDEVSSAKSTELGQAEGATTKSNMTDSTATLRRPPTTQRRRTPVTATMYSPSEARVKAADRRGTKKNGAVGGTMNTETKDRLIRSGPRAAGNECGSICRMTGEYDQDLDGQSDVGNGRRSERVGQRCSLRTTRPLTPRRTISCGGTARDTPTSVVGNRVQGEPRLGMGRAPANCSYVCTNFANLLVAEPRTRSEALDRWALSVAGPLPTTDSGQRFIIAAVEYVTRYAVAVTVQQHTAENVASFLMQNVVNLEGLRCGIRGRHGAGVWDVWVDFAVYAYNSGRHLTVVLSPNDLMMGRQLRSPNDLLRRVGVAETGELTSYHRRLLAAMREPVTHAPNEHENENNDDRLSITIAKYGGSGGGGGIEPNGRVWMYRPPRGPKASKFVHQWVGPMSVIEQAGYDNHLLEREDDEGSPVAADIKMQLEYESALEHANDDTAAGEIMGATKVPVHATVASRSQKRNAQTVASADSGGGQNEILVEFRRRRRRNEAGHYVLEYQLRPARDGGSPRDGSTGKTGDEGHWVSVREYDRLFHSDRVAEDPVCGENV</sequence>
<dbReference type="SUPFAM" id="SSF53098">
    <property type="entry name" value="Ribonuclease H-like"/>
    <property type="match status" value="1"/>
</dbReference>
<dbReference type="GO" id="GO:0016787">
    <property type="term" value="F:hydrolase activity"/>
    <property type="evidence" value="ECO:0007669"/>
    <property type="project" value="UniProtKB-KW"/>
</dbReference>
<evidence type="ECO:0000256" key="1">
    <source>
        <dbReference type="ARBA" id="ARBA00022679"/>
    </source>
</evidence>
<proteinExistence type="predicted"/>
<dbReference type="EMBL" id="KI669569">
    <property type="protein sequence ID" value="ETN16341.1"/>
    <property type="molecule type" value="Genomic_DNA"/>
</dbReference>
<dbReference type="Gene3D" id="3.30.420.10">
    <property type="entry name" value="Ribonuclease H-like superfamily/Ribonuclease H"/>
    <property type="match status" value="1"/>
</dbReference>
<dbReference type="GeneID" id="20190500"/>
<dbReference type="Proteomes" id="UP000018817">
    <property type="component" value="Unassembled WGS sequence"/>
</dbReference>
<evidence type="ECO:0000256" key="2">
    <source>
        <dbReference type="ARBA" id="ARBA00022695"/>
    </source>
</evidence>
<evidence type="ECO:0000256" key="7">
    <source>
        <dbReference type="SAM" id="MobiDB-lite"/>
    </source>
</evidence>
<dbReference type="Pfam" id="PF17917">
    <property type="entry name" value="RT_RNaseH"/>
    <property type="match status" value="1"/>
</dbReference>
<dbReference type="PANTHER" id="PTHR37984">
    <property type="entry name" value="PROTEIN CBG26694"/>
    <property type="match status" value="1"/>
</dbReference>
<feature type="compositionally biased region" description="Basic residues" evidence="7">
    <location>
        <begin position="379"/>
        <end position="388"/>
    </location>
</feature>
<dbReference type="AlphaFoldDB" id="W2QTS2"/>
<dbReference type="GO" id="GO:0003964">
    <property type="term" value="F:RNA-directed DNA polymerase activity"/>
    <property type="evidence" value="ECO:0007669"/>
    <property type="project" value="UniProtKB-KW"/>
</dbReference>
<feature type="compositionally biased region" description="Basic and acidic residues" evidence="7">
    <location>
        <begin position="453"/>
        <end position="463"/>
    </location>
</feature>
<dbReference type="STRING" id="761204.W2QTS2"/>
<dbReference type="SUPFAM" id="SSF56672">
    <property type="entry name" value="DNA/RNA polymerases"/>
    <property type="match status" value="1"/>
</dbReference>
<name>W2QTS2_PHYN3</name>
<feature type="compositionally biased region" description="Low complexity" evidence="7">
    <location>
        <begin position="569"/>
        <end position="588"/>
    </location>
</feature>
<dbReference type="GO" id="GO:0003676">
    <property type="term" value="F:nucleic acid binding"/>
    <property type="evidence" value="ECO:0007669"/>
    <property type="project" value="InterPro"/>
</dbReference>
<organism evidence="9 10">
    <name type="scientific">Phytophthora nicotianae (strain INRA-310)</name>
    <name type="common">Phytophthora parasitica</name>
    <dbReference type="NCBI Taxonomy" id="761204"/>
    <lineage>
        <taxon>Eukaryota</taxon>
        <taxon>Sar</taxon>
        <taxon>Stramenopiles</taxon>
        <taxon>Oomycota</taxon>
        <taxon>Peronosporomycetes</taxon>
        <taxon>Peronosporales</taxon>
        <taxon>Peronosporaceae</taxon>
        <taxon>Phytophthora</taxon>
    </lineage>
</organism>
<evidence type="ECO:0000259" key="8">
    <source>
        <dbReference type="Pfam" id="PF17917"/>
    </source>
</evidence>
<feature type="region of interest" description="Disordered" evidence="7">
    <location>
        <begin position="1041"/>
        <end position="1063"/>
    </location>
</feature>
<dbReference type="FunFam" id="3.30.70.270:FF:000020">
    <property type="entry name" value="Transposon Tf2-6 polyprotein-like Protein"/>
    <property type="match status" value="1"/>
</dbReference>
<dbReference type="RefSeq" id="XP_008898851.1">
    <property type="nucleotide sequence ID" value="XM_008900603.1"/>
</dbReference>
<evidence type="ECO:0000313" key="10">
    <source>
        <dbReference type="Proteomes" id="UP000018817"/>
    </source>
</evidence>
<dbReference type="InterPro" id="IPR012337">
    <property type="entry name" value="RNaseH-like_sf"/>
</dbReference>
<keyword evidence="2" id="KW-0548">Nucleotidyltransferase</keyword>
<dbReference type="OrthoDB" id="123592at2759"/>
<feature type="compositionally biased region" description="Polar residues" evidence="7">
    <location>
        <begin position="556"/>
        <end position="568"/>
    </location>
</feature>
<feature type="compositionally biased region" description="Low complexity" evidence="7">
    <location>
        <begin position="486"/>
        <end position="495"/>
    </location>
</feature>
<dbReference type="GO" id="GO:0004519">
    <property type="term" value="F:endonuclease activity"/>
    <property type="evidence" value="ECO:0007669"/>
    <property type="project" value="UniProtKB-KW"/>
</dbReference>
<dbReference type="CDD" id="cd09274">
    <property type="entry name" value="RNase_HI_RT_Ty3"/>
    <property type="match status" value="1"/>
</dbReference>
<dbReference type="VEuPathDB" id="FungiDB:PPTG_21901"/>
<keyword evidence="5" id="KW-0378">Hydrolase</keyword>
<dbReference type="Gene3D" id="3.30.70.270">
    <property type="match status" value="3"/>
</dbReference>
<keyword evidence="1" id="KW-0808">Transferase</keyword>
<dbReference type="Gene3D" id="3.10.10.10">
    <property type="entry name" value="HIV Type 1 Reverse Transcriptase, subunit A, domain 1"/>
    <property type="match status" value="1"/>
</dbReference>
<evidence type="ECO:0000313" key="9">
    <source>
        <dbReference type="EMBL" id="ETN16341.1"/>
    </source>
</evidence>
<dbReference type="InterPro" id="IPR050951">
    <property type="entry name" value="Retrovirus_Pol_polyprotein"/>
</dbReference>
<protein>
    <recommendedName>
        <fullName evidence="8">Reverse transcriptase RNase H-like domain-containing protein</fullName>
    </recommendedName>
</protein>
<feature type="compositionally biased region" description="Low complexity" evidence="7">
    <location>
        <begin position="389"/>
        <end position="399"/>
    </location>
</feature>
<dbReference type="InterPro" id="IPR041373">
    <property type="entry name" value="RT_RNaseH"/>
</dbReference>
<dbReference type="InterPro" id="IPR043502">
    <property type="entry name" value="DNA/RNA_pol_sf"/>
</dbReference>
<feature type="domain" description="Reverse transcriptase RNase H-like" evidence="8">
    <location>
        <begin position="244"/>
        <end position="347"/>
    </location>
</feature>
<dbReference type="OMA" id="HAPNEHE"/>
<keyword evidence="6" id="KW-0695">RNA-directed DNA polymerase</keyword>
<evidence type="ECO:0000256" key="5">
    <source>
        <dbReference type="ARBA" id="ARBA00022801"/>
    </source>
</evidence>
<feature type="region of interest" description="Disordered" evidence="7">
    <location>
        <begin position="677"/>
        <end position="703"/>
    </location>
</feature>
<feature type="region of interest" description="Disordered" evidence="7">
    <location>
        <begin position="453"/>
        <end position="510"/>
    </location>
</feature>